<evidence type="ECO:0008006" key="4">
    <source>
        <dbReference type="Google" id="ProtNLM"/>
    </source>
</evidence>
<evidence type="ECO:0000313" key="2">
    <source>
        <dbReference type="EMBL" id="MEA5582072.1"/>
    </source>
</evidence>
<feature type="transmembrane region" description="Helical" evidence="1">
    <location>
        <begin position="166"/>
        <end position="190"/>
    </location>
</feature>
<feature type="transmembrane region" description="Helical" evidence="1">
    <location>
        <begin position="66"/>
        <end position="93"/>
    </location>
</feature>
<name>A0ABU5UEW0_9CYAN</name>
<protein>
    <recommendedName>
        <fullName evidence="4">Oxidase</fullName>
    </recommendedName>
</protein>
<keyword evidence="1" id="KW-0472">Membrane</keyword>
<dbReference type="Proteomes" id="UP001302120">
    <property type="component" value="Unassembled WGS sequence"/>
</dbReference>
<keyword evidence="3" id="KW-1185">Reference proteome</keyword>
<proteinExistence type="predicted"/>
<evidence type="ECO:0000313" key="3">
    <source>
        <dbReference type="Proteomes" id="UP001302120"/>
    </source>
</evidence>
<keyword evidence="1" id="KW-0812">Transmembrane</keyword>
<dbReference type="RefSeq" id="WP_323196397.1">
    <property type="nucleotide sequence ID" value="NZ_JAYGHG010000018.1"/>
</dbReference>
<feature type="transmembrane region" description="Helical" evidence="1">
    <location>
        <begin position="136"/>
        <end position="154"/>
    </location>
</feature>
<comment type="caution">
    <text evidence="2">The sequence shown here is derived from an EMBL/GenBank/DDBJ whole genome shotgun (WGS) entry which is preliminary data.</text>
</comment>
<organism evidence="2 3">
    <name type="scientific">Nodularia harveyana UHCC-0300</name>
    <dbReference type="NCBI Taxonomy" id="2974287"/>
    <lineage>
        <taxon>Bacteria</taxon>
        <taxon>Bacillati</taxon>
        <taxon>Cyanobacteriota</taxon>
        <taxon>Cyanophyceae</taxon>
        <taxon>Nostocales</taxon>
        <taxon>Nodulariaceae</taxon>
        <taxon>Nodularia</taxon>
    </lineage>
</organism>
<keyword evidence="1" id="KW-1133">Transmembrane helix</keyword>
<reference evidence="2 3" key="1">
    <citation type="submission" date="2023-12" db="EMBL/GenBank/DDBJ databases">
        <title>Baltic Sea Cyanobacteria.</title>
        <authorList>
            <person name="Delbaje E."/>
            <person name="Fewer D.P."/>
            <person name="Shishido T.K."/>
        </authorList>
    </citation>
    <scope>NUCLEOTIDE SEQUENCE [LARGE SCALE GENOMIC DNA]</scope>
    <source>
        <strain evidence="2 3">UHCC-0300</strain>
    </source>
</reference>
<sequence>MVKNLIDKNIISSEKTKLSNQFKIVAITFLVTVIPTSLVLLGFKLLNNTKPSFLTRDPAFLTNSPFYIGLFSNISILLWCACVAICLFTCAILRDNKHYRESSKFLLFSGLFTFFLMIDDFFLLHEEGFGLPLLGISEKLIYVSYILVTLLFLVKSSKFIKKTEFVVFLAALVFLGLSLMSDALFGSYFIGKFEDIFKIAGISIWLTYYTRLCLREVGSIIRLSSANESF</sequence>
<gene>
    <name evidence="2" type="ORF">VB620_12045</name>
</gene>
<dbReference type="EMBL" id="JAYGHG010000018">
    <property type="protein sequence ID" value="MEA5582072.1"/>
    <property type="molecule type" value="Genomic_DNA"/>
</dbReference>
<evidence type="ECO:0000256" key="1">
    <source>
        <dbReference type="SAM" id="Phobius"/>
    </source>
</evidence>
<feature type="transmembrane region" description="Helical" evidence="1">
    <location>
        <begin position="105"/>
        <end position="124"/>
    </location>
</feature>
<feature type="transmembrane region" description="Helical" evidence="1">
    <location>
        <begin position="24"/>
        <end position="46"/>
    </location>
</feature>
<accession>A0ABU5UEW0</accession>